<organism evidence="5 6">
    <name type="scientific">Flavobacterium frigidarium</name>
    <dbReference type="NCBI Taxonomy" id="99286"/>
    <lineage>
        <taxon>Bacteria</taxon>
        <taxon>Pseudomonadati</taxon>
        <taxon>Bacteroidota</taxon>
        <taxon>Flavobacteriia</taxon>
        <taxon>Flavobacteriales</taxon>
        <taxon>Flavobacteriaceae</taxon>
        <taxon>Flavobacterium</taxon>
    </lineage>
</organism>
<keyword evidence="6" id="KW-1185">Reference proteome</keyword>
<dbReference type="PANTHER" id="PTHR10161:SF14">
    <property type="entry name" value="TARTRATE-RESISTANT ACID PHOSPHATASE TYPE 5"/>
    <property type="match status" value="1"/>
</dbReference>
<dbReference type="InterPro" id="IPR051558">
    <property type="entry name" value="Metallophosphoesterase_PAP"/>
</dbReference>
<evidence type="ECO:0000313" key="5">
    <source>
        <dbReference type="EMBL" id="MEZ7513851.1"/>
    </source>
</evidence>
<feature type="domain" description="Haemolysin activator HlyB C-terminal" evidence="4">
    <location>
        <begin position="1071"/>
        <end position="1186"/>
    </location>
</feature>
<evidence type="ECO:0000259" key="4">
    <source>
        <dbReference type="Pfam" id="PF03865"/>
    </source>
</evidence>
<feature type="domain" description="Calcineurin-like phosphoesterase" evidence="3">
    <location>
        <begin position="33"/>
        <end position="292"/>
    </location>
</feature>
<dbReference type="InterPro" id="IPR029052">
    <property type="entry name" value="Metallo-depent_PP-like"/>
</dbReference>
<dbReference type="Gene3D" id="3.60.21.10">
    <property type="match status" value="1"/>
</dbReference>
<evidence type="ECO:0000259" key="3">
    <source>
        <dbReference type="Pfam" id="PF00149"/>
    </source>
</evidence>
<dbReference type="InterPro" id="IPR005565">
    <property type="entry name" value="Hemolysn_activator_HlyB_C"/>
</dbReference>
<sequence length="1220" mass="139059">MLQACATKHVQYGKDVENPVSTNEKDTAKIAHRFYLIGDAGNADQEGPKQFLELFHDKIKTEDKNTTLLFLGDNIYHKGMPDESDKKNHSIAENKLVSQLALTKDFKGKTIFIPGNHDWYSGIKGLERESEFITSHLKDKESFLPEKSCAIDDVKIDSLVTLITIDSQWFLEDWDKIPTINDNCDIKTREDFLTELESLLSKNKEKTVVLALHHPLMSNGSHGGQFSLKQQIFPLEQPIPLPIIGSFMNLLRKTSGISPQDIQNKKYRDLSDRIQTLVKGFNNVIVVSGHDHNLQYIDKDNVKQIISGAGSKTQAAKAVYPNDFSYGKNGFATLDVYDNGKATVTYSGKENNELKVLFKKTVLFPEVKLTLDYPKTFPATIETSVYTADMVDKSRAHSFFFGKHYRTYYGQLLNAKTISLDQLYGGVHPTIAGGGHQSRSLRLEDKNGKEYVMRAVKKSVSRFLQSVAFKNQYVEESFKNTTAEDFLYDFYTTAHPYASLAVGNLAEKIGVSHTNPLLYYIPKQNQLGEFNESFGDELYLVEERPSKEQKNLAIFGEKPTDIIGTNEVLENLRKDEKYVIDEDEYIKARLFDMLLGDWDRHFDQWRWGEYKKGDKVIYRPIPRDRDQVFPKYDGALLAILMNIPAVRHMQTFKKDIRSVKWLNREAYTLDLAFLKTATEKDWIKQAKFIEKNLSDADIEGAFDNLPKEVQDNTIEVTKENLKSRRGKLTKYASEYFDVLQKRVLIVGTNKKDRFKIDRSDKKKLIVTVSRLKKDGEEFQYTNTYTRKQTKNIWFYGLDDDDQFDVSGKGNTAIKLRLIGGQNNDIYNVENGKKIEVVDFKSKINTLNVDAKTKKALTDDYETILYDYRKPKYNVFGGLPTMGFNPDDGVKIGIVANYTVNKFKLDPYTRKHTFKANYYFATAGFELLYNLSVPKLIKDFDFDLATQLTSPNFAINYFGYGNNTVNSDEELGKDYNRVKIRMIKAAPQITRVGKNGSVLNIKAEFENYDVERTNDRFIGVANAVNPSVFDNQLYAGASVKYSFDNADNAAFPLIGMGFSITGSWKMNLEDTKRNFPSIESKINFNHKIDANGKLVLATLLKGKAILNNNFEFFQGAALGGDYDLRGFRNERFLGNQSFFQSTDLRWNIGQIKRSVIPMSYGLLGGFDYGRVWLNGENSNKWHQSIGGGLWLNGLDIITARIAYFKSADDQGRFTFGLGLGF</sequence>
<protein>
    <submittedName>
        <fullName evidence="5">Metallophosphoesterase</fullName>
    </submittedName>
</protein>
<dbReference type="Pfam" id="PF03865">
    <property type="entry name" value="ShlB"/>
    <property type="match status" value="1"/>
</dbReference>
<dbReference type="Pfam" id="PF00149">
    <property type="entry name" value="Metallophos"/>
    <property type="match status" value="1"/>
</dbReference>
<proteinExistence type="predicted"/>
<gene>
    <name evidence="5" type="ORF">QO192_01005</name>
</gene>
<dbReference type="SUPFAM" id="SSF56300">
    <property type="entry name" value="Metallo-dependent phosphatases"/>
    <property type="match status" value="1"/>
</dbReference>
<dbReference type="PANTHER" id="PTHR10161">
    <property type="entry name" value="TARTRATE-RESISTANT ACID PHOSPHATASE TYPE 5"/>
    <property type="match status" value="1"/>
</dbReference>
<keyword evidence="1" id="KW-0732">Signal</keyword>
<reference evidence="5 6" key="1">
    <citation type="submission" date="2023-05" db="EMBL/GenBank/DDBJ databases">
        <title>Adaptations of aquatic viruses from atmosphere-close ecosystems of the Central Arctic Ocean.</title>
        <authorList>
            <person name="Rahlff J."/>
            <person name="Holmfeldt K."/>
        </authorList>
    </citation>
    <scope>NUCLEOTIDE SEQUENCE [LARGE SCALE GENOMIC DNA]</scope>
    <source>
        <strain evidence="5 6">Arc14</strain>
    </source>
</reference>
<dbReference type="InterPro" id="IPR004843">
    <property type="entry name" value="Calcineurin-like_PHP"/>
</dbReference>
<name>A0ABV4K8C6_9FLAO</name>
<dbReference type="Proteomes" id="UP001568894">
    <property type="component" value="Unassembled WGS sequence"/>
</dbReference>
<evidence type="ECO:0000313" key="6">
    <source>
        <dbReference type="Proteomes" id="UP001568894"/>
    </source>
</evidence>
<dbReference type="EMBL" id="JASMRN010000001">
    <property type="protein sequence ID" value="MEZ7513851.1"/>
    <property type="molecule type" value="Genomic_DNA"/>
</dbReference>
<accession>A0ABV4K8C6</accession>
<comment type="caution">
    <text evidence="5">The sequence shown here is derived from an EMBL/GenBank/DDBJ whole genome shotgun (WGS) entry which is preliminary data.</text>
</comment>
<keyword evidence="2" id="KW-0378">Hydrolase</keyword>
<evidence type="ECO:0000256" key="2">
    <source>
        <dbReference type="ARBA" id="ARBA00022801"/>
    </source>
</evidence>
<evidence type="ECO:0000256" key="1">
    <source>
        <dbReference type="ARBA" id="ARBA00022729"/>
    </source>
</evidence>
<dbReference type="RefSeq" id="WP_371567297.1">
    <property type="nucleotide sequence ID" value="NZ_JASMRN010000001.1"/>
</dbReference>